<proteinExistence type="predicted"/>
<evidence type="ECO:0000256" key="2">
    <source>
        <dbReference type="SAM" id="MobiDB-lite"/>
    </source>
</evidence>
<keyword evidence="3" id="KW-0472">Membrane</keyword>
<dbReference type="InterPro" id="IPR027385">
    <property type="entry name" value="Beta-barrel_OMP"/>
</dbReference>
<evidence type="ECO:0000313" key="5">
    <source>
        <dbReference type="EMBL" id="SFW12611.1"/>
    </source>
</evidence>
<evidence type="ECO:0000313" key="6">
    <source>
        <dbReference type="EMBL" id="WQG89407.1"/>
    </source>
</evidence>
<keyword evidence="1" id="KW-0732">Signal</keyword>
<dbReference type="Proteomes" id="UP001326715">
    <property type="component" value="Chromosome"/>
</dbReference>
<protein>
    <submittedName>
        <fullName evidence="6">Outer membrane beta-barrel protein</fullName>
    </submittedName>
    <submittedName>
        <fullName evidence="5">Outer membrane protein beta-barrel domain-containing protein</fullName>
    </submittedName>
</protein>
<dbReference type="Pfam" id="PF13505">
    <property type="entry name" value="OMP_b-brl"/>
    <property type="match status" value="1"/>
</dbReference>
<dbReference type="STRING" id="1004.SAMN05661012_00092"/>
<dbReference type="EMBL" id="CP140154">
    <property type="protein sequence ID" value="WQG89407.1"/>
    <property type="molecule type" value="Genomic_DNA"/>
</dbReference>
<sequence>MQLLDDDMDELFRNAASQYPLKTDGADWDALSRRLQSAQPQGTAVDSVRGNKWVWLVVSILLTILFFITYAPPLETGKLPRTGTVIETNTAIDKGTAARDTNDSVSGKNPATNTNSVANSNSIAKTNSVTKTNSVANSNTISKTNSVAKTNSIANSNSNSISKTNTFSNKNTSSLKHTISLATDPGLTINRQHPGKTTNENNIQTSGPVIDVATSHSALTFAAVPTILPADSTTTPAIAVPVQHIPLPEGTTLLRTGMPVTTATPVTAAPITKKQSPAQVQTGLYFGIIASPDISTVKMQHVEKVGYGAGIILGYRISRSFAVETGLLYDHKNYYSEGSYFNKEKIPYIQDWKIVNVDGYCNMYEIPVNVRYFIKNGKNTSWYANAGLSSYLMKKEDYAYKYMTMSGDLKNSSWAYTNATQNWFSIIHVGVGLEHNLGAIGKLRVEPYLKIPAKGLGIGDLPITSMGINIGITKSIR</sequence>
<evidence type="ECO:0000256" key="3">
    <source>
        <dbReference type="SAM" id="Phobius"/>
    </source>
</evidence>
<evidence type="ECO:0000259" key="4">
    <source>
        <dbReference type="Pfam" id="PF13505"/>
    </source>
</evidence>
<dbReference type="EMBL" id="FPIZ01000001">
    <property type="protein sequence ID" value="SFW12611.1"/>
    <property type="molecule type" value="Genomic_DNA"/>
</dbReference>
<reference evidence="6 8" key="2">
    <citation type="submission" date="2023-11" db="EMBL/GenBank/DDBJ databases">
        <title>MicrobeMod: A computational toolkit for identifying prokaryotic methylation and restriction-modification with nanopore sequencing.</title>
        <authorList>
            <person name="Crits-Christoph A."/>
            <person name="Kang S.C."/>
            <person name="Lee H."/>
            <person name="Ostrov N."/>
        </authorList>
    </citation>
    <scope>NUCLEOTIDE SEQUENCE [LARGE SCALE GENOMIC DNA]</scope>
    <source>
        <strain evidence="6 8">ATCC 23090</strain>
    </source>
</reference>
<organism evidence="5 7">
    <name type="scientific">Chitinophaga sancti</name>
    <dbReference type="NCBI Taxonomy" id="1004"/>
    <lineage>
        <taxon>Bacteria</taxon>
        <taxon>Pseudomonadati</taxon>
        <taxon>Bacteroidota</taxon>
        <taxon>Chitinophagia</taxon>
        <taxon>Chitinophagales</taxon>
        <taxon>Chitinophagaceae</taxon>
        <taxon>Chitinophaga</taxon>
    </lineage>
</organism>
<feature type="region of interest" description="Disordered" evidence="2">
    <location>
        <begin position="96"/>
        <end position="123"/>
    </location>
</feature>
<keyword evidence="3" id="KW-1133">Transmembrane helix</keyword>
<feature type="transmembrane region" description="Helical" evidence="3">
    <location>
        <begin position="53"/>
        <end position="71"/>
    </location>
</feature>
<dbReference type="OrthoDB" id="1523584at2"/>
<feature type="compositionally biased region" description="Polar residues" evidence="2">
    <location>
        <begin position="189"/>
        <end position="204"/>
    </location>
</feature>
<dbReference type="Proteomes" id="UP000183788">
    <property type="component" value="Unassembled WGS sequence"/>
</dbReference>
<keyword evidence="8" id="KW-1185">Reference proteome</keyword>
<name>A0A1K1LP29_9BACT</name>
<feature type="region of interest" description="Disordered" evidence="2">
    <location>
        <begin position="185"/>
        <end position="204"/>
    </location>
</feature>
<dbReference type="RefSeq" id="WP_072356607.1">
    <property type="nucleotide sequence ID" value="NZ_CP139972.1"/>
</dbReference>
<evidence type="ECO:0000313" key="7">
    <source>
        <dbReference type="Proteomes" id="UP000183788"/>
    </source>
</evidence>
<dbReference type="SUPFAM" id="SSF56925">
    <property type="entry name" value="OMPA-like"/>
    <property type="match status" value="1"/>
</dbReference>
<dbReference type="InterPro" id="IPR011250">
    <property type="entry name" value="OMP/PagP_B-barrel"/>
</dbReference>
<gene>
    <name evidence="5" type="ORF">SAMN05661012_00092</name>
    <name evidence="6" type="ORF">SR876_31230</name>
</gene>
<accession>A0A1K1LP29</accession>
<keyword evidence="3" id="KW-0812">Transmembrane</keyword>
<evidence type="ECO:0000313" key="8">
    <source>
        <dbReference type="Proteomes" id="UP001326715"/>
    </source>
</evidence>
<dbReference type="Gene3D" id="2.40.160.20">
    <property type="match status" value="1"/>
</dbReference>
<feature type="compositionally biased region" description="Low complexity" evidence="2">
    <location>
        <begin position="109"/>
        <end position="123"/>
    </location>
</feature>
<evidence type="ECO:0000256" key="1">
    <source>
        <dbReference type="ARBA" id="ARBA00022729"/>
    </source>
</evidence>
<feature type="domain" description="Outer membrane protein beta-barrel" evidence="4">
    <location>
        <begin position="268"/>
        <end position="438"/>
    </location>
</feature>
<reference evidence="5 7" key="1">
    <citation type="submission" date="2016-11" db="EMBL/GenBank/DDBJ databases">
        <authorList>
            <person name="Jaros S."/>
            <person name="Januszkiewicz K."/>
            <person name="Wedrychowicz H."/>
        </authorList>
    </citation>
    <scope>NUCLEOTIDE SEQUENCE [LARGE SCALE GENOMIC DNA]</scope>
    <source>
        <strain evidence="5 7">DSM 784</strain>
    </source>
</reference>
<dbReference type="AlphaFoldDB" id="A0A1K1LP29"/>